<dbReference type="GO" id="GO:0043565">
    <property type="term" value="F:sequence-specific DNA binding"/>
    <property type="evidence" value="ECO:0007669"/>
    <property type="project" value="TreeGrafter"/>
</dbReference>
<sequence>MHFRTSGSRKVHMETHYNQSGRRRRRSVKDRLDESQIDEVVVQAISCDTDEVGNQVQQVVVSQAAAPTGVINAPTHVLPSVSLPSGDLTTADGLVATTVVPIELQLNTPGLPQSLQMPGLNSNITVQIDQSLLNQLQQNAVTFHASDLGQVNLQLAASDVVGNHPTIVALQSDGTTDGTRAVLQGADPQPMILQLDQSSLQQLSQLSVANIQSQLSLGDVGQVSTTHIPLQSNVVQPLMTADGQPNIGDGLTTGAIIISQGQHDAPQISLSAPILPSSNAQTMASSQSTVDLSDLQQSMEKNSSPTQANLMSSIPLSMTGASSIADTFQLNIPTDSFQPVQSPVSLPQATQTSTVVTTTPSSGPVTSSDVQDLVPEMFGPDLLQEELQAIEDTVGESMPTSSMMTPSSTPAPQKAPSKRKRTQEPTLTVNDAAAAIGSIYTCNMQGCREEFTKMANLRAHQEKMHKTLRPHQCPVCKKAFKRSTHLKEHVEIHNPDRKPSDKAPHMCTFCNKTFTKPSLLERHLRSHTGFMDLMDHCGSISFMDHWVERRQVNMKTHIQRQHSKELAEEKSLQGQGDGSEVNQSCAASGGNSDDTLDIEGVMSRFFP</sequence>
<evidence type="ECO:0000256" key="4">
    <source>
        <dbReference type="ARBA" id="ARBA00022771"/>
    </source>
</evidence>
<dbReference type="Gene3D" id="3.30.160.60">
    <property type="entry name" value="Classic Zinc Finger"/>
    <property type="match status" value="2"/>
</dbReference>
<proteinExistence type="predicted"/>
<dbReference type="AlphaFoldDB" id="A0A2G8JCT3"/>
<dbReference type="FunFam" id="3.30.160.60:FF:000072">
    <property type="entry name" value="zinc finger protein 143 isoform X1"/>
    <property type="match status" value="1"/>
</dbReference>
<feature type="compositionally biased region" description="Polar residues" evidence="9">
    <location>
        <begin position="339"/>
        <end position="349"/>
    </location>
</feature>
<dbReference type="STRING" id="307972.A0A2G8JCT3"/>
<evidence type="ECO:0000256" key="9">
    <source>
        <dbReference type="SAM" id="MobiDB-lite"/>
    </source>
</evidence>
<evidence type="ECO:0000256" key="7">
    <source>
        <dbReference type="ARBA" id="ARBA00023242"/>
    </source>
</evidence>
<dbReference type="PANTHER" id="PTHR24408:SF58">
    <property type="entry name" value="TRANSCRIPTION FACTOR (TFIIIA), PUTATIVE (AFU_ORTHOLOGUE AFUA_1G05150)-RELATED"/>
    <property type="match status" value="1"/>
</dbReference>
<dbReference type="InterPro" id="IPR036236">
    <property type="entry name" value="Znf_C2H2_sf"/>
</dbReference>
<evidence type="ECO:0000313" key="11">
    <source>
        <dbReference type="EMBL" id="PIK33561.1"/>
    </source>
</evidence>
<dbReference type="PANTHER" id="PTHR24408">
    <property type="entry name" value="ZINC FINGER PROTEIN"/>
    <property type="match status" value="1"/>
</dbReference>
<gene>
    <name evidence="11" type="ORF">BSL78_29620</name>
</gene>
<evidence type="ECO:0000313" key="12">
    <source>
        <dbReference type="Proteomes" id="UP000230750"/>
    </source>
</evidence>
<dbReference type="OrthoDB" id="3437960at2759"/>
<dbReference type="FunFam" id="3.30.160.60:FF:000045">
    <property type="entry name" value="ZFP69 zinc finger protein B"/>
    <property type="match status" value="1"/>
</dbReference>
<feature type="domain" description="C2H2-type" evidence="10">
    <location>
        <begin position="471"/>
        <end position="498"/>
    </location>
</feature>
<feature type="region of interest" description="Disordered" evidence="9">
    <location>
        <begin position="339"/>
        <end position="370"/>
    </location>
</feature>
<keyword evidence="6" id="KW-0238">DNA-binding</keyword>
<accession>A0A2G8JCT3</accession>
<dbReference type="InterPro" id="IPR013087">
    <property type="entry name" value="Znf_C2H2_type"/>
</dbReference>
<keyword evidence="12" id="KW-1185">Reference proteome</keyword>
<evidence type="ECO:0000256" key="6">
    <source>
        <dbReference type="ARBA" id="ARBA00023125"/>
    </source>
</evidence>
<feature type="compositionally biased region" description="Polar residues" evidence="9">
    <location>
        <begin position="580"/>
        <end position="593"/>
    </location>
</feature>
<feature type="compositionally biased region" description="Basic and acidic residues" evidence="9">
    <location>
        <begin position="562"/>
        <end position="571"/>
    </location>
</feature>
<dbReference type="PROSITE" id="PS50157">
    <property type="entry name" value="ZINC_FINGER_C2H2_2"/>
    <property type="match status" value="3"/>
</dbReference>
<feature type="region of interest" description="Disordered" evidence="9">
    <location>
        <begin position="557"/>
        <end position="596"/>
    </location>
</feature>
<feature type="compositionally biased region" description="Basic residues" evidence="9">
    <location>
        <begin position="1"/>
        <end position="10"/>
    </location>
</feature>
<keyword evidence="2" id="KW-0479">Metal-binding</keyword>
<feature type="compositionally biased region" description="Low complexity" evidence="9">
    <location>
        <begin position="350"/>
        <end position="368"/>
    </location>
</feature>
<feature type="region of interest" description="Disordered" evidence="9">
    <location>
        <begin position="396"/>
        <end position="427"/>
    </location>
</feature>
<evidence type="ECO:0000259" key="10">
    <source>
        <dbReference type="PROSITE" id="PS50157"/>
    </source>
</evidence>
<dbReference type="SMART" id="SM00355">
    <property type="entry name" value="ZnF_C2H2"/>
    <property type="match status" value="3"/>
</dbReference>
<comment type="subcellular location">
    <subcellularLocation>
        <location evidence="1">Nucleus</location>
    </subcellularLocation>
</comment>
<reference evidence="11 12" key="1">
    <citation type="journal article" date="2017" name="PLoS Biol.">
        <title>The sea cucumber genome provides insights into morphological evolution and visceral regeneration.</title>
        <authorList>
            <person name="Zhang X."/>
            <person name="Sun L."/>
            <person name="Yuan J."/>
            <person name="Sun Y."/>
            <person name="Gao Y."/>
            <person name="Zhang L."/>
            <person name="Li S."/>
            <person name="Dai H."/>
            <person name="Hamel J.F."/>
            <person name="Liu C."/>
            <person name="Yu Y."/>
            <person name="Liu S."/>
            <person name="Lin W."/>
            <person name="Guo K."/>
            <person name="Jin S."/>
            <person name="Xu P."/>
            <person name="Storey K.B."/>
            <person name="Huan P."/>
            <person name="Zhang T."/>
            <person name="Zhou Y."/>
            <person name="Zhang J."/>
            <person name="Lin C."/>
            <person name="Li X."/>
            <person name="Xing L."/>
            <person name="Huo D."/>
            <person name="Sun M."/>
            <person name="Wang L."/>
            <person name="Mercier A."/>
            <person name="Li F."/>
            <person name="Yang H."/>
            <person name="Xiang J."/>
        </authorList>
    </citation>
    <scope>NUCLEOTIDE SEQUENCE [LARGE SCALE GENOMIC DNA]</scope>
    <source>
        <strain evidence="11">Shaxun</strain>
        <tissue evidence="11">Muscle</tissue>
    </source>
</reference>
<dbReference type="PROSITE" id="PS00028">
    <property type="entry name" value="ZINC_FINGER_C2H2_1"/>
    <property type="match status" value="3"/>
</dbReference>
<dbReference type="GO" id="GO:0000981">
    <property type="term" value="F:DNA-binding transcription factor activity, RNA polymerase II-specific"/>
    <property type="evidence" value="ECO:0007669"/>
    <property type="project" value="TreeGrafter"/>
</dbReference>
<dbReference type="Pfam" id="PF00096">
    <property type="entry name" value="zf-C2H2"/>
    <property type="match status" value="2"/>
</dbReference>
<evidence type="ECO:0000256" key="2">
    <source>
        <dbReference type="ARBA" id="ARBA00022723"/>
    </source>
</evidence>
<keyword evidence="7" id="KW-0539">Nucleus</keyword>
<keyword evidence="3" id="KW-0677">Repeat</keyword>
<name>A0A2G8JCT3_STIJA</name>
<dbReference type="GO" id="GO:0008270">
    <property type="term" value="F:zinc ion binding"/>
    <property type="evidence" value="ECO:0007669"/>
    <property type="project" value="UniProtKB-KW"/>
</dbReference>
<feature type="domain" description="C2H2-type" evidence="10">
    <location>
        <begin position="505"/>
        <end position="532"/>
    </location>
</feature>
<dbReference type="SUPFAM" id="SSF57667">
    <property type="entry name" value="beta-beta-alpha zinc fingers"/>
    <property type="match status" value="2"/>
</dbReference>
<evidence type="ECO:0000256" key="3">
    <source>
        <dbReference type="ARBA" id="ARBA00022737"/>
    </source>
</evidence>
<keyword evidence="4 8" id="KW-0863">Zinc-finger</keyword>
<keyword evidence="5" id="KW-0862">Zinc</keyword>
<dbReference type="GO" id="GO:0005634">
    <property type="term" value="C:nucleus"/>
    <property type="evidence" value="ECO:0007669"/>
    <property type="project" value="UniProtKB-SubCell"/>
</dbReference>
<evidence type="ECO:0000256" key="8">
    <source>
        <dbReference type="PROSITE-ProRule" id="PRU00042"/>
    </source>
</evidence>
<feature type="region of interest" description="Disordered" evidence="9">
    <location>
        <begin position="1"/>
        <end position="31"/>
    </location>
</feature>
<dbReference type="EMBL" id="MRZV01002496">
    <property type="protein sequence ID" value="PIK33561.1"/>
    <property type="molecule type" value="Genomic_DNA"/>
</dbReference>
<evidence type="ECO:0000256" key="5">
    <source>
        <dbReference type="ARBA" id="ARBA00022833"/>
    </source>
</evidence>
<evidence type="ECO:0000256" key="1">
    <source>
        <dbReference type="ARBA" id="ARBA00004123"/>
    </source>
</evidence>
<organism evidence="11 12">
    <name type="scientific">Stichopus japonicus</name>
    <name type="common">Sea cucumber</name>
    <dbReference type="NCBI Taxonomy" id="307972"/>
    <lineage>
        <taxon>Eukaryota</taxon>
        <taxon>Metazoa</taxon>
        <taxon>Echinodermata</taxon>
        <taxon>Eleutherozoa</taxon>
        <taxon>Echinozoa</taxon>
        <taxon>Holothuroidea</taxon>
        <taxon>Aspidochirotacea</taxon>
        <taxon>Aspidochirotida</taxon>
        <taxon>Stichopodidae</taxon>
        <taxon>Apostichopus</taxon>
    </lineage>
</organism>
<dbReference type="Proteomes" id="UP000230750">
    <property type="component" value="Unassembled WGS sequence"/>
</dbReference>
<comment type="caution">
    <text evidence="11">The sequence shown here is derived from an EMBL/GenBank/DDBJ whole genome shotgun (WGS) entry which is preliminary data.</text>
</comment>
<feature type="domain" description="C2H2-type" evidence="10">
    <location>
        <begin position="440"/>
        <end position="470"/>
    </location>
</feature>
<protein>
    <submittedName>
        <fullName evidence="11">Putative zinc finger protein</fullName>
    </submittedName>
</protein>
<feature type="compositionally biased region" description="Low complexity" evidence="9">
    <location>
        <begin position="397"/>
        <end position="410"/>
    </location>
</feature>